<feature type="compositionally biased region" description="Acidic residues" evidence="14">
    <location>
        <begin position="286"/>
        <end position="300"/>
    </location>
</feature>
<name>A0A8H2WYF8_9AGAM</name>
<proteinExistence type="predicted"/>
<gene>
    <name evidence="18" type="ORF">RDB_LOCUS3621</name>
</gene>
<dbReference type="PANTHER" id="PTHR13145">
    <property type="entry name" value="SSM4 PROTEIN"/>
    <property type="match status" value="1"/>
</dbReference>
<keyword evidence="7" id="KW-0479">Metal-binding</keyword>
<reference evidence="18" key="1">
    <citation type="submission" date="2021-01" db="EMBL/GenBank/DDBJ databases">
        <authorList>
            <person name="Kaushik A."/>
        </authorList>
    </citation>
    <scope>NUCLEOTIDE SEQUENCE</scope>
    <source>
        <strain evidence="18">AG4-RS23</strain>
    </source>
</reference>
<evidence type="ECO:0000256" key="10">
    <source>
        <dbReference type="ARBA" id="ARBA00022833"/>
    </source>
</evidence>
<keyword evidence="10" id="KW-0862">Zinc</keyword>
<feature type="transmembrane region" description="Helical" evidence="15">
    <location>
        <begin position="1063"/>
        <end position="1085"/>
    </location>
</feature>
<dbReference type="PROSITE" id="PS51292">
    <property type="entry name" value="ZF_RING_CH"/>
    <property type="match status" value="1"/>
</dbReference>
<feature type="transmembrane region" description="Helical" evidence="15">
    <location>
        <begin position="953"/>
        <end position="978"/>
    </location>
</feature>
<evidence type="ECO:0000256" key="1">
    <source>
        <dbReference type="ARBA" id="ARBA00000900"/>
    </source>
</evidence>
<evidence type="ECO:0000256" key="5">
    <source>
        <dbReference type="ARBA" id="ARBA00022679"/>
    </source>
</evidence>
<keyword evidence="11 15" id="KW-1133">Transmembrane helix</keyword>
<evidence type="ECO:0000256" key="7">
    <source>
        <dbReference type="ARBA" id="ARBA00022723"/>
    </source>
</evidence>
<dbReference type="GO" id="GO:0061630">
    <property type="term" value="F:ubiquitin protein ligase activity"/>
    <property type="evidence" value="ECO:0007669"/>
    <property type="project" value="UniProtKB-EC"/>
</dbReference>
<evidence type="ECO:0000256" key="2">
    <source>
        <dbReference type="ARBA" id="ARBA00004141"/>
    </source>
</evidence>
<feature type="compositionally biased region" description="Basic and acidic residues" evidence="14">
    <location>
        <begin position="573"/>
        <end position="588"/>
    </location>
</feature>
<accession>A0A8H2WYF8</accession>
<protein>
    <recommendedName>
        <fullName evidence="4">RING-type E3 ubiquitin transferase</fullName>
        <ecNumber evidence="4">2.3.2.27</ecNumber>
    </recommendedName>
</protein>
<evidence type="ECO:0000256" key="15">
    <source>
        <dbReference type="SAM" id="Phobius"/>
    </source>
</evidence>
<evidence type="ECO:0000256" key="4">
    <source>
        <dbReference type="ARBA" id="ARBA00012483"/>
    </source>
</evidence>
<dbReference type="Pfam" id="PF23113">
    <property type="entry name" value="MARCHF6_C"/>
    <property type="match status" value="1"/>
</dbReference>
<evidence type="ECO:0000313" key="19">
    <source>
        <dbReference type="Proteomes" id="UP000663861"/>
    </source>
</evidence>
<feature type="transmembrane region" description="Helical" evidence="15">
    <location>
        <begin position="724"/>
        <end position="743"/>
    </location>
</feature>
<feature type="transmembrane region" description="Helical" evidence="15">
    <location>
        <begin position="1508"/>
        <end position="1528"/>
    </location>
</feature>
<feature type="region of interest" description="Disordered" evidence="14">
    <location>
        <begin position="529"/>
        <end position="618"/>
    </location>
</feature>
<feature type="transmembrane region" description="Helical" evidence="15">
    <location>
        <begin position="1328"/>
        <end position="1351"/>
    </location>
</feature>
<keyword evidence="6 15" id="KW-0812">Transmembrane</keyword>
<feature type="transmembrane region" description="Helical" evidence="15">
    <location>
        <begin position="998"/>
        <end position="1020"/>
    </location>
</feature>
<dbReference type="GO" id="GO:0005789">
    <property type="term" value="C:endoplasmic reticulum membrane"/>
    <property type="evidence" value="ECO:0007669"/>
    <property type="project" value="TreeGrafter"/>
</dbReference>
<dbReference type="InterPro" id="IPR013083">
    <property type="entry name" value="Znf_RING/FYVE/PHD"/>
</dbReference>
<feature type="region of interest" description="Disordered" evidence="14">
    <location>
        <begin position="404"/>
        <end position="429"/>
    </location>
</feature>
<feature type="compositionally biased region" description="Polar residues" evidence="14">
    <location>
        <begin position="595"/>
        <end position="609"/>
    </location>
</feature>
<keyword evidence="8 13" id="KW-0863">Zinc-finger</keyword>
<feature type="transmembrane region" description="Helical" evidence="15">
    <location>
        <begin position="1452"/>
        <end position="1474"/>
    </location>
</feature>
<feature type="compositionally biased region" description="Polar residues" evidence="14">
    <location>
        <begin position="404"/>
        <end position="413"/>
    </location>
</feature>
<dbReference type="GO" id="GO:0036503">
    <property type="term" value="P:ERAD pathway"/>
    <property type="evidence" value="ECO:0007669"/>
    <property type="project" value="TreeGrafter"/>
</dbReference>
<dbReference type="FunFam" id="3.30.40.10:FF:000287">
    <property type="entry name" value="RING finger membrane protein"/>
    <property type="match status" value="1"/>
</dbReference>
<feature type="region of interest" description="Disordered" evidence="14">
    <location>
        <begin position="355"/>
        <end position="378"/>
    </location>
</feature>
<evidence type="ECO:0000256" key="6">
    <source>
        <dbReference type="ARBA" id="ARBA00022692"/>
    </source>
</evidence>
<dbReference type="SMART" id="SM00744">
    <property type="entry name" value="RINGv"/>
    <property type="match status" value="1"/>
</dbReference>
<feature type="transmembrane region" description="Helical" evidence="15">
    <location>
        <begin position="1300"/>
        <end position="1316"/>
    </location>
</feature>
<dbReference type="Pfam" id="PF12906">
    <property type="entry name" value="RINGv"/>
    <property type="match status" value="1"/>
</dbReference>
<feature type="compositionally biased region" description="Low complexity" evidence="14">
    <location>
        <begin position="364"/>
        <end position="373"/>
    </location>
</feature>
<sequence>MAADRNVDITDVDTCRICSAPAEEDQPLFYPCKCSGTIRYIHQDCLTTWLAHSKKRSCDVCKYEYGFTKVYKNDMPNRLPAELFLRKLSLQMAKVVVTSLRLVMISVIWLAILPYLTLWVWRFYFWTGEALAYWVVGRELPDKTPPPPPPPLTEENTQILSPSRPPWASILPQDLGADIFKGQIITIAVVIVFLTIFLLREWIIQNARPGVFGDDEVPEAAAVVPDPVPAQEPVAEPRAPIQEQQMALQEALEAAEMLVQQELIVDLDAEQVGELVIREALPGEGSSDEDMQEEDEEENDSISIVSQHDVVSMSSGLETGDDQLERINVPPPALEVDGTPTESLAATQRVEQDIFNEDPNPVPSSSKTNESSSTVFGASTKLGGDLSLPSSFAFSSPETASESFTHSAESSLDGSLPPDSQMYSSLSSHATQSQLQASLGEFHFAFPAPHSTSLQDVPHNVPLPDSPLEARPDPFRALSADSASTASTSATQGTPRVIKPLPVGPSKRMTSSTPAFKSTREFDDFRFSFSSTPTTISQSSSRPSSRPPLPPSTPGVDEPVPVTDSPHVALYRPPEDMKADTGYFDDRLPLGLSSEMGTTGSSHTEQPASSDEEDEEKPYRAITPLEPDEPMPPLEAYGDAPERLIEAPPAQPVIEFIEDRAARQRVFADLEQRVAQLPRVPIEEDEEDVEEDAQDAEPMGDDDMDGALEAIGMRGPITSVFQNVFLMIFIIDLAIAVGIWMPFTMGKTTALLFLQPADVLALVRFPIIAVRIMTDPIVDGLLFLLNLLLRPLKWGIARVLPFTLPVTKPPTAVPAVPKTGLNFTILQNTVYHHWDRLVAHSRAAVDPSVPKPSPTNAAERIIFRLPAPSTRSLEQIESQLAAFGRTVRLFSHAFARRWQQLTIADGTSERAFAICLGYIVLCMVMGIYLGILNTGAVRGAARALRNAVKQQLIVVKVALFIGLELLVFPTGCGVVLDIATLPLFESATLAGRVAFYDFAPLTAFFCHWLVGTIFMYQFALTLGACRAVMRPGAMWFIKDPQDASFSPIRDILDKRVLTQLRKLAVSAVMYTVVIVVAVGSVVYTIRYMPIFSGILPLRGNMREPLSEIPVDLLFLHLVMPPTVKRLTIGSWMKARLEVWWKYTARQLRLSSFMFNQLHADELQRESKALRPMHGPAETWTIPSDEHLYGRWLRVPKSDNIAFLRDQPVLIQVDHSGRAVRQRGEEVMAEQDEETRRAGRTPEQDYIIVHVPPFFGGRCLLLVVMLWITAASITVTGTVGPILLGRWLLSTLAHKSHVHDGYSLVIGWYILWGLWRVHRSQVRSWTSALAWVANIFCIGLGMGVIMPILVAVTLQMYVVLPLRLWWNPETVPVLRIAEDWALGLVLMKIGWQTWRLRARAPAQAPVVEAARAEEGQDGPDEADRRMEDLGRAMEQIIRAGLTNPDAITAIRTFIAPVCGGLVLVIGAPGVIIWALGKMYGAPVGGDDVLFADGAVLTGRDAGRSIDRRFTFVSLVYPGMFCGTAAVGVWRAGSQAVKKWLQGIRDEEFLVEMRLKNLEPTSAKQ</sequence>
<comment type="caution">
    <text evidence="18">The sequence shown here is derived from an EMBL/GenBank/DDBJ whole genome shotgun (WGS) entry which is preliminary data.</text>
</comment>
<feature type="compositionally biased region" description="Low complexity" evidence="14">
    <location>
        <begin position="529"/>
        <end position="544"/>
    </location>
</feature>
<evidence type="ECO:0000259" key="17">
    <source>
        <dbReference type="PROSITE" id="PS51292"/>
    </source>
</evidence>
<evidence type="ECO:0000256" key="8">
    <source>
        <dbReference type="ARBA" id="ARBA00022771"/>
    </source>
</evidence>
<keyword evidence="9" id="KW-0833">Ubl conjugation pathway</keyword>
<evidence type="ECO:0000256" key="3">
    <source>
        <dbReference type="ARBA" id="ARBA00004906"/>
    </source>
</evidence>
<dbReference type="PROSITE" id="PS50089">
    <property type="entry name" value="ZF_RING_2"/>
    <property type="match status" value="1"/>
</dbReference>
<keyword evidence="5" id="KW-0808">Transferase</keyword>
<dbReference type="CDD" id="cd16702">
    <property type="entry name" value="RING_CH-C4HC3_MARCH6"/>
    <property type="match status" value="1"/>
</dbReference>
<comment type="subcellular location">
    <subcellularLocation>
        <location evidence="2">Membrane</location>
        <topology evidence="2">Multi-pass membrane protein</topology>
    </subcellularLocation>
</comment>
<comment type="pathway">
    <text evidence="3">Protein modification; protein ubiquitination.</text>
</comment>
<feature type="transmembrane region" description="Helical" evidence="15">
    <location>
        <begin position="95"/>
        <end position="116"/>
    </location>
</feature>
<dbReference type="SUPFAM" id="SSF57850">
    <property type="entry name" value="RING/U-box"/>
    <property type="match status" value="1"/>
</dbReference>
<dbReference type="GO" id="GO:0008270">
    <property type="term" value="F:zinc ion binding"/>
    <property type="evidence" value="ECO:0007669"/>
    <property type="project" value="UniProtKB-KW"/>
</dbReference>
<evidence type="ECO:0000313" key="18">
    <source>
        <dbReference type="EMBL" id="CAE6413084.1"/>
    </source>
</evidence>
<evidence type="ECO:0000259" key="16">
    <source>
        <dbReference type="PROSITE" id="PS50089"/>
    </source>
</evidence>
<feature type="transmembrane region" description="Helical" evidence="15">
    <location>
        <begin position="1259"/>
        <end position="1288"/>
    </location>
</feature>
<feature type="domain" description="RING-CH-type" evidence="17">
    <location>
        <begin position="7"/>
        <end position="68"/>
    </location>
</feature>
<dbReference type="EMBL" id="CAJMWY010000058">
    <property type="protein sequence ID" value="CAE6413084.1"/>
    <property type="molecule type" value="Genomic_DNA"/>
</dbReference>
<organism evidence="18 19">
    <name type="scientific">Rhizoctonia solani</name>
    <dbReference type="NCBI Taxonomy" id="456999"/>
    <lineage>
        <taxon>Eukaryota</taxon>
        <taxon>Fungi</taxon>
        <taxon>Dikarya</taxon>
        <taxon>Basidiomycota</taxon>
        <taxon>Agaricomycotina</taxon>
        <taxon>Agaricomycetes</taxon>
        <taxon>Cantharellales</taxon>
        <taxon>Ceratobasidiaceae</taxon>
        <taxon>Rhizoctonia</taxon>
    </lineage>
</organism>
<feature type="transmembrane region" description="Helical" evidence="15">
    <location>
        <begin position="179"/>
        <end position="199"/>
    </location>
</feature>
<dbReference type="Proteomes" id="UP000663861">
    <property type="component" value="Unassembled WGS sequence"/>
</dbReference>
<evidence type="ECO:0000256" key="11">
    <source>
        <dbReference type="ARBA" id="ARBA00022989"/>
    </source>
</evidence>
<dbReference type="InterPro" id="IPR056521">
    <property type="entry name" value="MARCHF6-like_C"/>
</dbReference>
<feature type="domain" description="RING-type" evidence="16">
    <location>
        <begin position="15"/>
        <end position="62"/>
    </location>
</feature>
<dbReference type="InterPro" id="IPR001841">
    <property type="entry name" value="Znf_RING"/>
</dbReference>
<dbReference type="Gene3D" id="3.30.40.10">
    <property type="entry name" value="Zinc/RING finger domain, C3HC4 (zinc finger)"/>
    <property type="match status" value="1"/>
</dbReference>
<dbReference type="InterPro" id="IPR011016">
    <property type="entry name" value="Znf_RING-CH"/>
</dbReference>
<dbReference type="PANTHER" id="PTHR13145:SF0">
    <property type="entry name" value="E3 UBIQUITIN-PROTEIN LIGASE MARCHF6"/>
    <property type="match status" value="1"/>
</dbReference>
<evidence type="ECO:0000256" key="9">
    <source>
        <dbReference type="ARBA" id="ARBA00022786"/>
    </source>
</evidence>
<feature type="region of interest" description="Disordered" evidence="14">
    <location>
        <begin position="453"/>
        <end position="517"/>
    </location>
</feature>
<feature type="compositionally biased region" description="Low complexity" evidence="14">
    <location>
        <begin position="477"/>
        <end position="491"/>
    </location>
</feature>
<feature type="region of interest" description="Disordered" evidence="14">
    <location>
        <begin position="278"/>
        <end position="307"/>
    </location>
</feature>
<evidence type="ECO:0000256" key="14">
    <source>
        <dbReference type="SAM" id="MobiDB-lite"/>
    </source>
</evidence>
<evidence type="ECO:0000256" key="12">
    <source>
        <dbReference type="ARBA" id="ARBA00023136"/>
    </source>
</evidence>
<evidence type="ECO:0000256" key="13">
    <source>
        <dbReference type="PROSITE-ProRule" id="PRU00175"/>
    </source>
</evidence>
<comment type="catalytic activity">
    <reaction evidence="1">
        <text>S-ubiquitinyl-[E2 ubiquitin-conjugating enzyme]-L-cysteine + [acceptor protein]-L-lysine = [E2 ubiquitin-conjugating enzyme]-L-cysteine + N(6)-ubiquitinyl-[acceptor protein]-L-lysine.</text>
        <dbReference type="EC" id="2.3.2.27"/>
    </reaction>
</comment>
<feature type="transmembrane region" description="Helical" evidence="15">
    <location>
        <begin position="911"/>
        <end position="932"/>
    </location>
</feature>
<keyword evidence="12 15" id="KW-0472">Membrane</keyword>
<dbReference type="EC" id="2.3.2.27" evidence="4"/>